<evidence type="ECO:0000313" key="1">
    <source>
        <dbReference type="EMBL" id="CAB5359038.1"/>
    </source>
</evidence>
<dbReference type="AlphaFoldDB" id="A0A916E4I0"/>
<dbReference type="VEuPathDB" id="FungiDB:RhiirFUN_010250"/>
<comment type="caution">
    <text evidence="1">The sequence shown here is derived from an EMBL/GenBank/DDBJ whole genome shotgun (WGS) entry which is preliminary data.</text>
</comment>
<proteinExistence type="predicted"/>
<protein>
    <recommendedName>
        <fullName evidence="3">F-box domain-containing protein</fullName>
    </recommendedName>
</protein>
<dbReference type="OrthoDB" id="2334367at2759"/>
<reference evidence="1" key="1">
    <citation type="submission" date="2020-05" db="EMBL/GenBank/DDBJ databases">
        <authorList>
            <person name="Rincon C."/>
            <person name="Sanders R I."/>
            <person name="Robbins C."/>
            <person name="Chaturvedi A."/>
        </authorList>
    </citation>
    <scope>NUCLEOTIDE SEQUENCE</scope>
    <source>
        <strain evidence="1">CHB12</strain>
    </source>
</reference>
<dbReference type="EMBL" id="CAGKOT010000013">
    <property type="protein sequence ID" value="CAB5359038.1"/>
    <property type="molecule type" value="Genomic_DNA"/>
</dbReference>
<name>A0A916E4I0_9GLOM</name>
<gene>
    <name evidence="1" type="ORF">CHRIB12_LOCUS7523</name>
</gene>
<accession>A0A916E4I0</accession>
<evidence type="ECO:0008006" key="3">
    <source>
        <dbReference type="Google" id="ProtNLM"/>
    </source>
</evidence>
<organism evidence="1 2">
    <name type="scientific">Rhizophagus irregularis</name>
    <dbReference type="NCBI Taxonomy" id="588596"/>
    <lineage>
        <taxon>Eukaryota</taxon>
        <taxon>Fungi</taxon>
        <taxon>Fungi incertae sedis</taxon>
        <taxon>Mucoromycota</taxon>
        <taxon>Glomeromycotina</taxon>
        <taxon>Glomeromycetes</taxon>
        <taxon>Glomerales</taxon>
        <taxon>Glomeraceae</taxon>
        <taxon>Rhizophagus</taxon>
    </lineage>
</organism>
<sequence length="535" mass="63642">MIVNPFLNELLQIIFNNLDDDIGSLFSLLFVNKNWCENAVPILWRRPLSYDRHNFEVTTKIKKIIPILLSQISLQERIDLELKDIPTKTMFDYVSFIKQFDISLLDWLVCEKYTMAISKTIFMKTKRLDELTFLYEAYGDDLYESIFTLPKSQMLLNHITKLKFNSTGKYSLFPNLSIYVKNIKYLSINFSCSSNNHKNVVKFFEDLIEFISVQNNLEYFIINIRSNLFSIMHMEKWRGLFFKLSESHSIKYIMIKGCIDGEQTDLNFLSNCSNLEELHLDSMIIDYDKLVCLENIYLPKLFSFSLLGCYFISPKYNYDYKTNLWLTYITAFLMNHSNTLKELKIILRLETVKRNYLKSILADLSLYCQNLTLIGLNLDHIFGYYVEYREKVDKVDEILNEFKSFCNNCSNLQKIILFSSKFYHFNLPKVLLLIFIRSLPKTLKSLSFEGVIELDYLEEIIKNYIDNLINLDFYYYTCVKVLERDIDEMTKNRKLKLSYDKKRISINWTSIYRYFLDFNYPWLASHSMDGKVFNS</sequence>
<dbReference type="Proteomes" id="UP000684084">
    <property type="component" value="Unassembled WGS sequence"/>
</dbReference>
<evidence type="ECO:0000313" key="2">
    <source>
        <dbReference type="Proteomes" id="UP000684084"/>
    </source>
</evidence>